<dbReference type="PANTHER" id="PTHR22911">
    <property type="entry name" value="ACYL-MALONYL CONDENSING ENZYME-RELATED"/>
    <property type="match status" value="1"/>
</dbReference>
<feature type="transmembrane region" description="Helical" evidence="1">
    <location>
        <begin position="68"/>
        <end position="86"/>
    </location>
</feature>
<gene>
    <name evidence="3" type="ORF">R9Z33_22905</name>
</gene>
<dbReference type="InterPro" id="IPR037185">
    <property type="entry name" value="EmrE-like"/>
</dbReference>
<feature type="domain" description="EamA" evidence="2">
    <location>
        <begin position="149"/>
        <end position="281"/>
    </location>
</feature>
<keyword evidence="1" id="KW-0472">Membrane</keyword>
<feature type="transmembrane region" description="Helical" evidence="1">
    <location>
        <begin position="147"/>
        <end position="167"/>
    </location>
</feature>
<feature type="transmembrane region" description="Helical" evidence="1">
    <location>
        <begin position="215"/>
        <end position="236"/>
    </location>
</feature>
<feature type="domain" description="EamA" evidence="2">
    <location>
        <begin position="6"/>
        <end position="137"/>
    </location>
</feature>
<sequence>MSERRIGLLCAFGVLFIWTGFQLMSRFLATQSVTAWDIAALRYGGAFLAALPFLLWRGPPRIPLPRAMALTATAGFGFALGAYGGFQFAPAAHGGVIMAGLLPFLIAAAWWVAFGEAWGVRRIISLLLVGLGIALLARDTFGSHPGAWRGDLLFVFAVLCWAAYTWLVRKWRIGALDATMAVALYAAPLFLPVWWLWLPSRLEDLSLGMEIFQMAWHGALSVMLAGFLFTRAVVLLGGPQTSAITAAVPALVAMGGWLFLGETLGAAGWAGVLLVTGGMVASVLPGLTTR</sequence>
<evidence type="ECO:0000313" key="3">
    <source>
        <dbReference type="EMBL" id="WPB84927.1"/>
    </source>
</evidence>
<evidence type="ECO:0000313" key="4">
    <source>
        <dbReference type="Proteomes" id="UP001305521"/>
    </source>
</evidence>
<feature type="transmembrane region" description="Helical" evidence="1">
    <location>
        <begin position="123"/>
        <end position="141"/>
    </location>
</feature>
<organism evidence="3 4">
    <name type="scientific">Sediminicoccus rosea</name>
    <dbReference type="NCBI Taxonomy" id="1225128"/>
    <lineage>
        <taxon>Bacteria</taxon>
        <taxon>Pseudomonadati</taxon>
        <taxon>Pseudomonadota</taxon>
        <taxon>Alphaproteobacteria</taxon>
        <taxon>Acetobacterales</taxon>
        <taxon>Roseomonadaceae</taxon>
        <taxon>Sediminicoccus</taxon>
    </lineage>
</organism>
<feature type="transmembrane region" description="Helical" evidence="1">
    <location>
        <begin position="266"/>
        <end position="287"/>
    </location>
</feature>
<dbReference type="SUPFAM" id="SSF103481">
    <property type="entry name" value="Multidrug resistance efflux transporter EmrE"/>
    <property type="match status" value="2"/>
</dbReference>
<protein>
    <submittedName>
        <fullName evidence="3">DMT family transporter</fullName>
    </submittedName>
</protein>
<evidence type="ECO:0000256" key="1">
    <source>
        <dbReference type="SAM" id="Phobius"/>
    </source>
</evidence>
<proteinExistence type="predicted"/>
<feature type="transmembrane region" description="Helical" evidence="1">
    <location>
        <begin position="174"/>
        <end position="195"/>
    </location>
</feature>
<dbReference type="Proteomes" id="UP001305521">
    <property type="component" value="Chromosome"/>
</dbReference>
<feature type="transmembrane region" description="Helical" evidence="1">
    <location>
        <begin position="92"/>
        <end position="111"/>
    </location>
</feature>
<evidence type="ECO:0000259" key="2">
    <source>
        <dbReference type="Pfam" id="PF00892"/>
    </source>
</evidence>
<keyword evidence="1" id="KW-0812">Transmembrane</keyword>
<name>A0ABZ0PHS3_9PROT</name>
<feature type="transmembrane region" description="Helical" evidence="1">
    <location>
        <begin position="243"/>
        <end position="260"/>
    </location>
</feature>
<reference evidence="3 4" key="1">
    <citation type="submission" date="2023-11" db="EMBL/GenBank/DDBJ databases">
        <title>Arctic aerobic anoxygenic photoheterotroph Sediminicoccus rosea KRV36 adapts its photosynthesis to long days of polar summer.</title>
        <authorList>
            <person name="Tomasch J."/>
            <person name="Kopejtka K."/>
            <person name="Bily T."/>
            <person name="Gardiner A.T."/>
            <person name="Gardian Z."/>
            <person name="Shivaramu S."/>
            <person name="Koblizek M."/>
            <person name="Engelhardt F."/>
            <person name="Kaftan D."/>
        </authorList>
    </citation>
    <scope>NUCLEOTIDE SEQUENCE [LARGE SCALE GENOMIC DNA]</scope>
    <source>
        <strain evidence="3 4">R-30</strain>
    </source>
</reference>
<dbReference type="Pfam" id="PF00892">
    <property type="entry name" value="EamA"/>
    <property type="match status" value="2"/>
</dbReference>
<keyword evidence="4" id="KW-1185">Reference proteome</keyword>
<dbReference type="RefSeq" id="WP_318648890.1">
    <property type="nucleotide sequence ID" value="NZ_CP137852.1"/>
</dbReference>
<dbReference type="InterPro" id="IPR000620">
    <property type="entry name" value="EamA_dom"/>
</dbReference>
<dbReference type="EMBL" id="CP137852">
    <property type="protein sequence ID" value="WPB84927.1"/>
    <property type="molecule type" value="Genomic_DNA"/>
</dbReference>
<keyword evidence="1" id="KW-1133">Transmembrane helix</keyword>
<dbReference type="PANTHER" id="PTHR22911:SF137">
    <property type="entry name" value="SOLUTE CARRIER FAMILY 35 MEMBER G2-RELATED"/>
    <property type="match status" value="1"/>
</dbReference>
<accession>A0ABZ0PHS3</accession>
<feature type="transmembrane region" description="Helical" evidence="1">
    <location>
        <begin position="39"/>
        <end position="56"/>
    </location>
</feature>